<keyword evidence="9 13" id="KW-0472">Membrane</keyword>
<feature type="domain" description="Phospholipid/glycerol acyltransferase" evidence="14">
    <location>
        <begin position="137"/>
        <end position="243"/>
    </location>
</feature>
<accession>A0A177EE50</accession>
<keyword evidence="7 13" id="KW-1133">Transmembrane helix</keyword>
<keyword evidence="11" id="KW-1208">Phospholipid metabolism</keyword>
<evidence type="ECO:0000256" key="8">
    <source>
        <dbReference type="ARBA" id="ARBA00023098"/>
    </source>
</evidence>
<evidence type="ECO:0000256" key="10">
    <source>
        <dbReference type="ARBA" id="ARBA00023209"/>
    </source>
</evidence>
<keyword evidence="5 15" id="KW-0808">Transferase</keyword>
<comment type="subcellular location">
    <subcellularLocation>
        <location evidence="1">Membrane</location>
    </subcellularLocation>
</comment>
<evidence type="ECO:0000256" key="11">
    <source>
        <dbReference type="ARBA" id="ARBA00023264"/>
    </source>
</evidence>
<organism evidence="15 16">
    <name type="scientific">Nematocida displodere</name>
    <dbReference type="NCBI Taxonomy" id="1805483"/>
    <lineage>
        <taxon>Eukaryota</taxon>
        <taxon>Fungi</taxon>
        <taxon>Fungi incertae sedis</taxon>
        <taxon>Microsporidia</taxon>
        <taxon>Nematocida</taxon>
    </lineage>
</organism>
<keyword evidence="6 13" id="KW-0812">Transmembrane</keyword>
<protein>
    <submittedName>
        <fullName evidence="15">Glycerol-3-phosphate O-acyltransferase 3/4</fullName>
    </submittedName>
</protein>
<dbReference type="PANTHER" id="PTHR23063">
    <property type="entry name" value="PHOSPHOLIPID ACYLTRANSFERASE"/>
    <property type="match status" value="1"/>
</dbReference>
<dbReference type="PANTHER" id="PTHR23063:SF2">
    <property type="entry name" value="GLYCEROL-3-PHOSPHATE ACYLTRANSFERASE 4, ISOFORM D-RELATED"/>
    <property type="match status" value="1"/>
</dbReference>
<evidence type="ECO:0000256" key="9">
    <source>
        <dbReference type="ARBA" id="ARBA00023136"/>
    </source>
</evidence>
<dbReference type="SMART" id="SM00563">
    <property type="entry name" value="PlsC"/>
    <property type="match status" value="1"/>
</dbReference>
<evidence type="ECO:0000256" key="6">
    <source>
        <dbReference type="ARBA" id="ARBA00022692"/>
    </source>
</evidence>
<dbReference type="GO" id="GO:0005783">
    <property type="term" value="C:endoplasmic reticulum"/>
    <property type="evidence" value="ECO:0007669"/>
    <property type="project" value="TreeGrafter"/>
</dbReference>
<evidence type="ECO:0000256" key="3">
    <source>
        <dbReference type="ARBA" id="ARBA00008655"/>
    </source>
</evidence>
<name>A0A177EE50_9MICR</name>
<evidence type="ECO:0000259" key="14">
    <source>
        <dbReference type="SMART" id="SM00563"/>
    </source>
</evidence>
<keyword evidence="16" id="KW-1185">Reference proteome</keyword>
<dbReference type="VEuPathDB" id="MicrosporidiaDB:NEDG_01681"/>
<comment type="similarity">
    <text evidence="3">Belongs to the 1-acyl-sn-glycerol-3-phosphate acyltransferase family.</text>
</comment>
<keyword evidence="8" id="KW-0443">Lipid metabolism</keyword>
<dbReference type="GO" id="GO:0008654">
    <property type="term" value="P:phospholipid biosynthetic process"/>
    <property type="evidence" value="ECO:0007669"/>
    <property type="project" value="UniProtKB-KW"/>
</dbReference>
<keyword evidence="12 15" id="KW-0012">Acyltransferase</keyword>
<evidence type="ECO:0000256" key="4">
    <source>
        <dbReference type="ARBA" id="ARBA00022516"/>
    </source>
</evidence>
<dbReference type="RefSeq" id="XP_067544573.1">
    <property type="nucleotide sequence ID" value="XM_067689099.1"/>
</dbReference>
<sequence length="346" mass="39311">MHSKQKRSAKLASSHKDKATLPVLNDIFYCISLAVKALAQDEFSQCFQQKSPAKVHPEVSVRYGLGVAFRYGILFPFRVICVILMLIICLCVTGILRVFRSERLCNKATSLGCRVLLMCTGMHVRYIGTKPHITTPHVFVTNHTTYMDYLVVSGHKFSHAVIAQHQPGIMPLLLKLVSGSVEFERRVKSNRQQAKEKIKEAANKGSLLVFPEGTCVNNEYTVMFQKGAFDLNIPVCPAAIKYNKDIADPFWNTRKQSFSKHFMYLATRWRTEVTVWWMAPTSIERGETPSEFASRVKRKISERAGLKNLVWNGYLKHCTNPEEMKRMRLYGGPSEPSLHATIPGRK</sequence>
<dbReference type="AlphaFoldDB" id="A0A177EE50"/>
<evidence type="ECO:0000256" key="12">
    <source>
        <dbReference type="ARBA" id="ARBA00023315"/>
    </source>
</evidence>
<evidence type="ECO:0000256" key="7">
    <source>
        <dbReference type="ARBA" id="ARBA00022989"/>
    </source>
</evidence>
<proteinExistence type="inferred from homology"/>
<dbReference type="GO" id="GO:0019432">
    <property type="term" value="P:triglyceride biosynthetic process"/>
    <property type="evidence" value="ECO:0007669"/>
    <property type="project" value="TreeGrafter"/>
</dbReference>
<dbReference type="InterPro" id="IPR045252">
    <property type="entry name" value="LPCAT1-like"/>
</dbReference>
<keyword evidence="10" id="KW-0594">Phospholipid biosynthesis</keyword>
<dbReference type="GO" id="GO:0016020">
    <property type="term" value="C:membrane"/>
    <property type="evidence" value="ECO:0007669"/>
    <property type="project" value="UniProtKB-SubCell"/>
</dbReference>
<evidence type="ECO:0000313" key="16">
    <source>
        <dbReference type="Proteomes" id="UP000185944"/>
    </source>
</evidence>
<dbReference type="STRING" id="1805483.A0A177EE50"/>
<dbReference type="EMBL" id="LTDL01000037">
    <property type="protein sequence ID" value="OAG30098.1"/>
    <property type="molecule type" value="Genomic_DNA"/>
</dbReference>
<dbReference type="Pfam" id="PF01553">
    <property type="entry name" value="Acyltransferase"/>
    <property type="match status" value="1"/>
</dbReference>
<dbReference type="SUPFAM" id="SSF69593">
    <property type="entry name" value="Glycerol-3-phosphate (1)-acyltransferase"/>
    <property type="match status" value="1"/>
</dbReference>
<dbReference type="CDD" id="cd07991">
    <property type="entry name" value="LPLAT_LPCAT1-like"/>
    <property type="match status" value="1"/>
</dbReference>
<dbReference type="GeneID" id="93648031"/>
<reference evidence="15 16" key="1">
    <citation type="submission" date="2016-02" db="EMBL/GenBank/DDBJ databases">
        <title>Discovery of a natural microsporidian pathogen with a broad tissue tropism in Caenorhabditis elegans.</title>
        <authorList>
            <person name="Luallen R.J."/>
            <person name="Reinke A.W."/>
            <person name="Tong L."/>
            <person name="Botts M.R."/>
            <person name="Felix M.-A."/>
            <person name="Troemel E.R."/>
        </authorList>
    </citation>
    <scope>NUCLEOTIDE SEQUENCE [LARGE SCALE GENOMIC DNA]</scope>
    <source>
        <strain evidence="15 16">JUm2807</strain>
    </source>
</reference>
<keyword evidence="4" id="KW-0444">Lipid biosynthesis</keyword>
<feature type="transmembrane region" description="Helical" evidence="13">
    <location>
        <begin position="79"/>
        <end position="99"/>
    </location>
</feature>
<comment type="pathway">
    <text evidence="2">Lipid metabolism.</text>
</comment>
<dbReference type="Proteomes" id="UP000185944">
    <property type="component" value="Unassembled WGS sequence"/>
</dbReference>
<gene>
    <name evidence="15" type="ORF">NEDG_01681</name>
</gene>
<dbReference type="GO" id="GO:0004366">
    <property type="term" value="F:glycerol-3-phosphate O-acyltransferase activity"/>
    <property type="evidence" value="ECO:0007669"/>
    <property type="project" value="TreeGrafter"/>
</dbReference>
<evidence type="ECO:0000256" key="13">
    <source>
        <dbReference type="SAM" id="Phobius"/>
    </source>
</evidence>
<evidence type="ECO:0000313" key="15">
    <source>
        <dbReference type="EMBL" id="OAG30098.1"/>
    </source>
</evidence>
<evidence type="ECO:0000256" key="1">
    <source>
        <dbReference type="ARBA" id="ARBA00004370"/>
    </source>
</evidence>
<evidence type="ECO:0000256" key="2">
    <source>
        <dbReference type="ARBA" id="ARBA00005189"/>
    </source>
</evidence>
<dbReference type="InterPro" id="IPR002123">
    <property type="entry name" value="Plipid/glycerol_acylTrfase"/>
</dbReference>
<comment type="caution">
    <text evidence="15">The sequence shown here is derived from an EMBL/GenBank/DDBJ whole genome shotgun (WGS) entry which is preliminary data.</text>
</comment>
<evidence type="ECO:0000256" key="5">
    <source>
        <dbReference type="ARBA" id="ARBA00022679"/>
    </source>
</evidence>
<dbReference type="OrthoDB" id="202234at2759"/>